<evidence type="ECO:0000256" key="1">
    <source>
        <dbReference type="SAM" id="MobiDB-lite"/>
    </source>
</evidence>
<keyword evidence="3" id="KW-1185">Reference proteome</keyword>
<accession>A0ABR2YW05</accession>
<name>A0ABR2YW05_9CHLO</name>
<comment type="caution">
    <text evidence="2">The sequence shown here is derived from an EMBL/GenBank/DDBJ whole genome shotgun (WGS) entry which is preliminary data.</text>
</comment>
<evidence type="ECO:0000313" key="3">
    <source>
        <dbReference type="Proteomes" id="UP001491310"/>
    </source>
</evidence>
<feature type="compositionally biased region" description="Basic and acidic residues" evidence="1">
    <location>
        <begin position="12"/>
        <end position="21"/>
    </location>
</feature>
<organism evidence="2 3">
    <name type="scientific">Coccomyxa subellipsoidea</name>
    <dbReference type="NCBI Taxonomy" id="248742"/>
    <lineage>
        <taxon>Eukaryota</taxon>
        <taxon>Viridiplantae</taxon>
        <taxon>Chlorophyta</taxon>
        <taxon>core chlorophytes</taxon>
        <taxon>Trebouxiophyceae</taxon>
        <taxon>Trebouxiophyceae incertae sedis</taxon>
        <taxon>Coccomyxaceae</taxon>
        <taxon>Coccomyxa</taxon>
    </lineage>
</organism>
<reference evidence="2 3" key="1">
    <citation type="journal article" date="2024" name="Nat. Commun.">
        <title>Phylogenomics reveals the evolutionary origins of lichenization in chlorophyte algae.</title>
        <authorList>
            <person name="Puginier C."/>
            <person name="Libourel C."/>
            <person name="Otte J."/>
            <person name="Skaloud P."/>
            <person name="Haon M."/>
            <person name="Grisel S."/>
            <person name="Petersen M."/>
            <person name="Berrin J.G."/>
            <person name="Delaux P.M."/>
            <person name="Dal Grande F."/>
            <person name="Keller J."/>
        </authorList>
    </citation>
    <scope>NUCLEOTIDE SEQUENCE [LARGE SCALE GENOMIC DNA]</scope>
    <source>
        <strain evidence="2 3">SAG 216-7</strain>
    </source>
</reference>
<proteinExistence type="predicted"/>
<feature type="compositionally biased region" description="Polar residues" evidence="1">
    <location>
        <begin position="1"/>
        <end position="11"/>
    </location>
</feature>
<feature type="region of interest" description="Disordered" evidence="1">
    <location>
        <begin position="1"/>
        <end position="31"/>
    </location>
</feature>
<dbReference type="EMBL" id="JALJOT010000004">
    <property type="protein sequence ID" value="KAK9916042.1"/>
    <property type="molecule type" value="Genomic_DNA"/>
</dbReference>
<dbReference type="Proteomes" id="UP001491310">
    <property type="component" value="Unassembled WGS sequence"/>
</dbReference>
<protein>
    <submittedName>
        <fullName evidence="2">Uncharacterized protein</fullName>
    </submittedName>
</protein>
<gene>
    <name evidence="2" type="ORF">WJX75_007698</name>
</gene>
<evidence type="ECO:0000313" key="2">
    <source>
        <dbReference type="EMBL" id="KAK9916042.1"/>
    </source>
</evidence>
<sequence>MILPSLQNSHQDAGRNDKSEGADTGEPCPADKAADEFKKLHVSKRIVAARLQKKRASKYKRNGSSTGNFFASGAFGVAANLARDVPWTNKFLSNTYPLEKQLSELEFLKWRIEMSKLCDGERSPADVYTSPMCHHAAYALI</sequence>